<organism evidence="2 3">
    <name type="scientific">Agrobacterium salinitolerans</name>
    <dbReference type="NCBI Taxonomy" id="1183413"/>
    <lineage>
        <taxon>Bacteria</taxon>
        <taxon>Pseudomonadati</taxon>
        <taxon>Pseudomonadota</taxon>
        <taxon>Alphaproteobacteria</taxon>
        <taxon>Hyphomicrobiales</taxon>
        <taxon>Rhizobiaceae</taxon>
        <taxon>Rhizobium/Agrobacterium group</taxon>
        <taxon>Agrobacterium</taxon>
    </lineage>
</organism>
<evidence type="ECO:0000313" key="3">
    <source>
        <dbReference type="Proteomes" id="UP000319481"/>
    </source>
</evidence>
<feature type="domain" description="DUF2007" evidence="1">
    <location>
        <begin position="24"/>
        <end position="88"/>
    </location>
</feature>
<reference evidence="2 3" key="1">
    <citation type="journal article" date="2019" name="Appl. Microbiol. Biotechnol.">
        <title>Differential efficiency of wild type rhizogenic strains for rol gene transformation of plants.</title>
        <authorList>
            <person name="Desmet S."/>
            <person name="De Keyser E."/>
            <person name="Van Vaerenbergh J."/>
            <person name="Baeyen S."/>
            <person name="Van Huylenbroeck J."/>
            <person name="Geelen D."/>
            <person name="Dhooghe E."/>
        </authorList>
    </citation>
    <scope>NUCLEOTIDE SEQUENCE [LARGE SCALE GENOMIC DNA]</scope>
    <source>
        <strain evidence="2 3">GBBC3283</strain>
    </source>
</reference>
<dbReference type="Proteomes" id="UP000319481">
    <property type="component" value="Unassembled WGS sequence"/>
</dbReference>
<gene>
    <name evidence="2" type="ORF">EXN23_11800</name>
</gene>
<accession>A0ABY3BU41</accession>
<dbReference type="Pfam" id="PF09413">
    <property type="entry name" value="DUF2007"/>
    <property type="match status" value="1"/>
</dbReference>
<dbReference type="InterPro" id="IPR011322">
    <property type="entry name" value="N-reg_PII-like_a/b"/>
</dbReference>
<sequence length="99" mass="10832">MTPCAARGELPLAIQKDGNLGLSMRELIRTNDAVLLSFAESLMRDAGIHCLIADQAMSILEGSLGLLPRRFLVEEDRADQARRILIDAGLGDELRNEEA</sequence>
<evidence type="ECO:0000259" key="1">
    <source>
        <dbReference type="Pfam" id="PF09413"/>
    </source>
</evidence>
<name>A0ABY3BU41_9HYPH</name>
<dbReference type="EMBL" id="SGNZ01000005">
    <property type="protein sequence ID" value="TRA93352.1"/>
    <property type="molecule type" value="Genomic_DNA"/>
</dbReference>
<dbReference type="InterPro" id="IPR018551">
    <property type="entry name" value="DUF2007"/>
</dbReference>
<dbReference type="SUPFAM" id="SSF54913">
    <property type="entry name" value="GlnB-like"/>
    <property type="match status" value="1"/>
</dbReference>
<comment type="caution">
    <text evidence="2">The sequence shown here is derived from an EMBL/GenBank/DDBJ whole genome shotgun (WGS) entry which is preliminary data.</text>
</comment>
<proteinExistence type="predicted"/>
<evidence type="ECO:0000313" key="2">
    <source>
        <dbReference type="EMBL" id="TRA93352.1"/>
    </source>
</evidence>
<protein>
    <submittedName>
        <fullName evidence="2">DUF2007 domain-containing protein</fullName>
    </submittedName>
</protein>
<keyword evidence="3" id="KW-1185">Reference proteome</keyword>
<dbReference type="Gene3D" id="3.30.70.790">
    <property type="entry name" value="UreE, C-terminal domain"/>
    <property type="match status" value="1"/>
</dbReference>